<evidence type="ECO:0000313" key="5">
    <source>
        <dbReference type="EMBL" id="EDO05485.1"/>
    </source>
</evidence>
<dbReference type="PANTHER" id="PTHR20982:SF3">
    <property type="entry name" value="MITOCHONDRIAL RIBOSOME RECYCLING FACTOR PSEUDO 1"/>
    <property type="match status" value="1"/>
</dbReference>
<dbReference type="GO" id="GO:0005739">
    <property type="term" value="C:mitochondrion"/>
    <property type="evidence" value="ECO:0007669"/>
    <property type="project" value="TreeGrafter"/>
</dbReference>
<dbReference type="EMBL" id="AAXT01000005">
    <property type="protein sequence ID" value="EDO05485.1"/>
    <property type="molecule type" value="Genomic_DNA"/>
</dbReference>
<sequence length="281" mass="31772">MSTVVYLTSLLHIIAVVCFSTADCTLSSRWWYICNFACALGLTKLVPPRVYGFILTGPSRGLQCTHLLASKKNKVNDHSRNKRAVSDDDDDPTAVSEAELDSLYVNLKSRLKEAEEHLRYKISRLTLHRATPSLVDSLTVELPGEKKEKQLQYVARIISKGPYELQVLPLDIHHLDAVFVSLSTKLVDYKVSMQPDRISVVIPSMTELMIQQARSVVKETHNEVKTRVRTIRLDFAKKLKGMRKGLSDDMYFRQEKELDSIVKQSERVVDQIANGALKSLG</sequence>
<feature type="signal peptide" evidence="3">
    <location>
        <begin position="1"/>
        <end position="18"/>
    </location>
</feature>
<dbReference type="RefSeq" id="XP_001609053.1">
    <property type="nucleotide sequence ID" value="XM_001609003.1"/>
</dbReference>
<keyword evidence="6" id="KW-1185">Reference proteome</keyword>
<keyword evidence="3" id="KW-0732">Signal</keyword>
<dbReference type="InParanoid" id="A7AWQ7"/>
<dbReference type="GeneID" id="5477269"/>
<gene>
    <name evidence="5" type="ORF">BBOV_I004040</name>
</gene>
<dbReference type="Pfam" id="PF01765">
    <property type="entry name" value="RRF"/>
    <property type="match status" value="1"/>
</dbReference>
<feature type="chain" id="PRO_5002704920" description="Ribosome recycling factor domain-containing protein" evidence="3">
    <location>
        <begin position="19"/>
        <end position="281"/>
    </location>
</feature>
<evidence type="ECO:0000313" key="6">
    <source>
        <dbReference type="Proteomes" id="UP000002173"/>
    </source>
</evidence>
<comment type="similarity">
    <text evidence="1">Belongs to the RRF family.</text>
</comment>
<evidence type="ECO:0000259" key="4">
    <source>
        <dbReference type="Pfam" id="PF01765"/>
    </source>
</evidence>
<evidence type="ECO:0000256" key="3">
    <source>
        <dbReference type="SAM" id="SignalP"/>
    </source>
</evidence>
<evidence type="ECO:0000256" key="2">
    <source>
        <dbReference type="ARBA" id="ARBA00022917"/>
    </source>
</evidence>
<dbReference type="InterPro" id="IPR023584">
    <property type="entry name" value="Ribosome_recyc_fac_dom"/>
</dbReference>
<dbReference type="Proteomes" id="UP000002173">
    <property type="component" value="Unassembled WGS sequence"/>
</dbReference>
<dbReference type="PANTHER" id="PTHR20982">
    <property type="entry name" value="RIBOSOME RECYCLING FACTOR"/>
    <property type="match status" value="1"/>
</dbReference>
<dbReference type="VEuPathDB" id="PiroplasmaDB:BBOV_I004040"/>
<keyword evidence="2" id="KW-0648">Protein biosynthesis</keyword>
<dbReference type="Gene3D" id="1.10.132.20">
    <property type="entry name" value="Ribosome-recycling factor"/>
    <property type="match status" value="1"/>
</dbReference>
<feature type="domain" description="Ribosome recycling factor" evidence="4">
    <location>
        <begin position="121"/>
        <end position="278"/>
    </location>
</feature>
<comment type="caution">
    <text evidence="5">The sequence shown here is derived from an EMBL/GenBank/DDBJ whole genome shotgun (WGS) entry which is preliminary data.</text>
</comment>
<proteinExistence type="inferred from homology"/>
<dbReference type="GO" id="GO:0043023">
    <property type="term" value="F:ribosomal large subunit binding"/>
    <property type="evidence" value="ECO:0007669"/>
    <property type="project" value="TreeGrafter"/>
</dbReference>
<dbReference type="eggNOG" id="ENOG502QXI5">
    <property type="taxonomic scope" value="Eukaryota"/>
</dbReference>
<protein>
    <recommendedName>
        <fullName evidence="4">Ribosome recycling factor domain-containing protein</fullName>
    </recommendedName>
</protein>
<dbReference type="SUPFAM" id="SSF55194">
    <property type="entry name" value="Ribosome recycling factor, RRF"/>
    <property type="match status" value="1"/>
</dbReference>
<dbReference type="STRING" id="5865.A7AWQ7"/>
<accession>A7AWQ7</accession>
<reference evidence="6" key="3">
    <citation type="journal article" date="2021" name="Int. J. Parasitol.">
        <title>Comparative analysis of gene expression between Babesia bovis blood stages and kinetes allowed by improved genome annotation.</title>
        <authorList>
            <person name="Ueti M.W."/>
            <person name="Johnson W.C."/>
            <person name="Kappmeyer L.S."/>
            <person name="Herndon D.R."/>
            <person name="Mousel M.R."/>
            <person name="Reif K.E."/>
            <person name="Taus N.S."/>
            <person name="Ifeonu O.O."/>
            <person name="Silva J.C."/>
            <person name="Suarez C.E."/>
            <person name="Brayton K.A."/>
        </authorList>
    </citation>
    <scope>NUCLEOTIDE SEQUENCE [LARGE SCALE GENOMIC DNA]</scope>
</reference>
<dbReference type="KEGG" id="bbo:BBOV_I004040"/>
<evidence type="ECO:0000256" key="1">
    <source>
        <dbReference type="ARBA" id="ARBA00005912"/>
    </source>
</evidence>
<reference evidence="5 6" key="1">
    <citation type="journal article" date="2007" name="PLoS Pathog.">
        <title>Genome sequence of Babesia bovis and comparative analysis of apicomplexan hemoprotozoa.</title>
        <authorList>
            <person name="Brayton K.A."/>
            <person name="Lau A.O.T."/>
            <person name="Herndon D.R."/>
            <person name="Hannick L."/>
            <person name="Kappmeyer L.S."/>
            <person name="Berens S.J."/>
            <person name="Bidwell S.L."/>
            <person name="Brown W.C."/>
            <person name="Crabtree J."/>
            <person name="Fadrosh D."/>
            <person name="Feldblum T."/>
            <person name="Forberger H.A."/>
            <person name="Haas B.J."/>
            <person name="Howell J.M."/>
            <person name="Khouri H."/>
            <person name="Koo H."/>
            <person name="Mann D.J."/>
            <person name="Norimine J."/>
            <person name="Paulsen I.T."/>
            <person name="Radune D."/>
            <person name="Ren Q."/>
            <person name="Smith R.K. Jr."/>
            <person name="Suarez C.E."/>
            <person name="White O."/>
            <person name="Wortman J.R."/>
            <person name="Knowles D.P. Jr."/>
            <person name="McElwain T.F."/>
            <person name="Nene V.M."/>
        </authorList>
    </citation>
    <scope>NUCLEOTIDE SEQUENCE [LARGE SCALE GENOMIC DNA]</scope>
    <source>
        <strain evidence="5">T2Bo</strain>
    </source>
</reference>
<reference evidence="6" key="2">
    <citation type="journal article" date="2020" name="Data Brief">
        <title>Transcriptome dataset of Babesia bovis life stages within vertebrate and invertebrate hosts.</title>
        <authorList>
            <person name="Ueti M.W."/>
            <person name="Johnson W.C."/>
            <person name="Kappmeyer L.S."/>
            <person name="Herndon D.R."/>
            <person name="Mousel M.R."/>
            <person name="Reif K.E."/>
            <person name="Taus N.S."/>
            <person name="Ifeonu O.O."/>
            <person name="Silva J.C."/>
            <person name="Suarez C.E."/>
            <person name="Brayton K.A."/>
        </authorList>
    </citation>
    <scope>NUCLEOTIDE SEQUENCE [LARGE SCALE GENOMIC DNA]</scope>
</reference>
<name>A7AWQ7_BABBO</name>
<organism evidence="5 6">
    <name type="scientific">Babesia bovis</name>
    <dbReference type="NCBI Taxonomy" id="5865"/>
    <lineage>
        <taxon>Eukaryota</taxon>
        <taxon>Sar</taxon>
        <taxon>Alveolata</taxon>
        <taxon>Apicomplexa</taxon>
        <taxon>Aconoidasida</taxon>
        <taxon>Piroplasmida</taxon>
        <taxon>Babesiidae</taxon>
        <taxon>Babesia</taxon>
    </lineage>
</organism>
<dbReference type="AlphaFoldDB" id="A7AWQ7"/>
<dbReference type="OMA" id="DSENVWI"/>
<dbReference type="InterPro" id="IPR036191">
    <property type="entry name" value="RRF_sf"/>
</dbReference>
<dbReference type="InterPro" id="IPR002661">
    <property type="entry name" value="Ribosome_recyc_fac"/>
</dbReference>
<dbReference type="Gene3D" id="3.30.1360.40">
    <property type="match status" value="1"/>
</dbReference>
<dbReference type="GO" id="GO:0006412">
    <property type="term" value="P:translation"/>
    <property type="evidence" value="ECO:0007669"/>
    <property type="project" value="UniProtKB-KW"/>
</dbReference>